<dbReference type="FunFam" id="1.10.150.20:FF:000002">
    <property type="entry name" value="DNA polymerase I"/>
    <property type="match status" value="1"/>
</dbReference>
<evidence type="ECO:0000256" key="2">
    <source>
        <dbReference type="ARBA" id="ARBA00012417"/>
    </source>
</evidence>
<dbReference type="InterPro" id="IPR018320">
    <property type="entry name" value="DNA_polymerase_1"/>
</dbReference>
<dbReference type="InterPro" id="IPR008918">
    <property type="entry name" value="HhH2"/>
</dbReference>
<dbReference type="InterPro" id="IPR020045">
    <property type="entry name" value="DNA_polI_H3TH"/>
</dbReference>
<dbReference type="RefSeq" id="WP_183771925.1">
    <property type="nucleotide sequence ID" value="NZ_JACHFW010000002.1"/>
</dbReference>
<dbReference type="FunFam" id="1.20.1060.10:FF:000001">
    <property type="entry name" value="DNA polymerase I"/>
    <property type="match status" value="1"/>
</dbReference>
<dbReference type="Pfam" id="PF22619">
    <property type="entry name" value="DNA_polI_exo1"/>
    <property type="match status" value="1"/>
</dbReference>
<dbReference type="SUPFAM" id="SSF88723">
    <property type="entry name" value="PIN domain-like"/>
    <property type="match status" value="1"/>
</dbReference>
<dbReference type="NCBIfam" id="TIGR00593">
    <property type="entry name" value="pola"/>
    <property type="match status" value="1"/>
</dbReference>
<dbReference type="Pfam" id="PF02739">
    <property type="entry name" value="5_3_exonuc_N"/>
    <property type="match status" value="1"/>
</dbReference>
<dbReference type="CDD" id="cd09898">
    <property type="entry name" value="H3TH_53EXO"/>
    <property type="match status" value="1"/>
</dbReference>
<keyword evidence="9 16" id="KW-0378">Hydrolase</keyword>
<dbReference type="Gene3D" id="3.30.420.10">
    <property type="entry name" value="Ribonuclease H-like superfamily/Ribonuclease H"/>
    <property type="match status" value="1"/>
</dbReference>
<dbReference type="InterPro" id="IPR029060">
    <property type="entry name" value="PIN-like_dom_sf"/>
</dbReference>
<evidence type="ECO:0000256" key="6">
    <source>
        <dbReference type="ARBA" id="ARBA00022705"/>
    </source>
</evidence>
<dbReference type="Pfam" id="PF00476">
    <property type="entry name" value="DNA_pol_A"/>
    <property type="match status" value="1"/>
</dbReference>
<dbReference type="SMART" id="SM00475">
    <property type="entry name" value="53EXOc"/>
    <property type="match status" value="1"/>
</dbReference>
<dbReference type="InterPro" id="IPR002298">
    <property type="entry name" value="DNA_polymerase_A"/>
</dbReference>
<dbReference type="EMBL" id="JACHFW010000002">
    <property type="protein sequence ID" value="MBB5263808.1"/>
    <property type="molecule type" value="Genomic_DNA"/>
</dbReference>
<dbReference type="Gene3D" id="3.30.70.370">
    <property type="match status" value="1"/>
</dbReference>
<proteinExistence type="inferred from homology"/>
<keyword evidence="6 16" id="KW-0235">DNA replication</keyword>
<comment type="subunit">
    <text evidence="16">Single-chain monomer with multiple functions.</text>
</comment>
<dbReference type="Pfam" id="PF01367">
    <property type="entry name" value="5_3_exonuc"/>
    <property type="match status" value="1"/>
</dbReference>
<dbReference type="SUPFAM" id="SSF56672">
    <property type="entry name" value="DNA/RNA polymerases"/>
    <property type="match status" value="1"/>
</dbReference>
<dbReference type="Gene3D" id="3.40.50.1010">
    <property type="entry name" value="5'-nuclease"/>
    <property type="match status" value="1"/>
</dbReference>
<comment type="catalytic activity">
    <reaction evidence="14 16">
        <text>DNA(n) + a 2'-deoxyribonucleoside 5'-triphosphate = DNA(n+1) + diphosphate</text>
        <dbReference type="Rhea" id="RHEA:22508"/>
        <dbReference type="Rhea" id="RHEA-COMP:17339"/>
        <dbReference type="Rhea" id="RHEA-COMP:17340"/>
        <dbReference type="ChEBI" id="CHEBI:33019"/>
        <dbReference type="ChEBI" id="CHEBI:61560"/>
        <dbReference type="ChEBI" id="CHEBI:173112"/>
        <dbReference type="EC" id="2.7.7.7"/>
    </reaction>
</comment>
<evidence type="ECO:0000256" key="10">
    <source>
        <dbReference type="ARBA" id="ARBA00022839"/>
    </source>
</evidence>
<evidence type="ECO:0000259" key="17">
    <source>
        <dbReference type="SMART" id="SM00475"/>
    </source>
</evidence>
<evidence type="ECO:0000259" key="18">
    <source>
        <dbReference type="SMART" id="SM00482"/>
    </source>
</evidence>
<evidence type="ECO:0000256" key="12">
    <source>
        <dbReference type="ARBA" id="ARBA00023125"/>
    </source>
</evidence>
<dbReference type="Gene3D" id="1.10.150.20">
    <property type="entry name" value="5' to 3' exonuclease, C-terminal subdomain"/>
    <property type="match status" value="2"/>
</dbReference>
<dbReference type="EC" id="2.7.7.7" evidence="2 15"/>
<evidence type="ECO:0000256" key="4">
    <source>
        <dbReference type="ARBA" id="ARBA00022679"/>
    </source>
</evidence>
<dbReference type="Proteomes" id="UP000543642">
    <property type="component" value="Unassembled WGS sequence"/>
</dbReference>
<organism evidence="19 20">
    <name type="scientific">Catenibacillus scindens</name>
    <dbReference type="NCBI Taxonomy" id="673271"/>
    <lineage>
        <taxon>Bacteria</taxon>
        <taxon>Bacillati</taxon>
        <taxon>Bacillota</taxon>
        <taxon>Clostridia</taxon>
        <taxon>Lachnospirales</taxon>
        <taxon>Lachnospiraceae</taxon>
        <taxon>Catenibacillus</taxon>
    </lineage>
</organism>
<evidence type="ECO:0000256" key="9">
    <source>
        <dbReference type="ARBA" id="ARBA00022801"/>
    </source>
</evidence>
<dbReference type="CDD" id="cd08637">
    <property type="entry name" value="DNA_pol_A_pol_I_C"/>
    <property type="match status" value="1"/>
</dbReference>
<dbReference type="InterPro" id="IPR054690">
    <property type="entry name" value="DNA_polI_exonuclease"/>
</dbReference>
<feature type="domain" description="5'-3' exonuclease" evidence="17">
    <location>
        <begin position="2"/>
        <end position="263"/>
    </location>
</feature>
<keyword evidence="11 16" id="KW-0239">DNA-directed DNA polymerase</keyword>
<protein>
    <recommendedName>
        <fullName evidence="3 15">DNA polymerase I</fullName>
        <ecNumber evidence="2 15">2.7.7.7</ecNumber>
    </recommendedName>
</protein>
<sequence>MSKAVLIDGLSILNRAFYGVPDLTNSEGLHTNGIYGFLNIMLKILDEEQPNYVAVAFDVSAPTFRHKMFEEYKGTRKAMPEELRQQVPVMKEVLEAMDIKILEKEGYEADDILGTLGRRFEEIGAEVSIISGDRDLLQLATDKIKIRIPKTKMTGTEIEDYYSKDVEEKYQVTPSEFIDLKALMGDASDNIPGVPGIGEKTATKIIVAYKNIETAHEHASEIKPKKASQNLVDYWEQAKMSKVLATIDTQCPVEFDPGAMVFKDMYTSKAYLLFKRLEFKNIIARFDKDALPKEERLSPAVLLKSVEEFEQAVKEDLEGQKSRGEQAVAGIYYHPQKPEGLCVSLASRPEPYFAPAEQFDCQKLADILKNEGYLVGVMDVKETLSWLKLDKDGVFDTSIGAYLLNPLKDSYGYDDVARDYLGMTLPSEKDIFGKTSHETVFLEQQERFMEFVGWSGAVARRGVSVLTQALENAKMDKLYSEIELPLAFVLRSMEDYGIRVEKEELKAYGDALVSRIHELEENIYDLAGERFNINSPKQLGVILFEKMRLPYGKKTKTGYSTSAEVLEKLRSEDPIVNFILEYRQLTKLKSTYADGLEGYIREDCRIHGKFHQTITATGRISSTEPNLQNIPIRMELGRLIRKVFVPEDGYVFVDADYSQIELRVLAHMSGDEQLIQAYKEDQDIHKITASQVFHTPLDQVTPLQRRNAKAVNFGIVYGISSFGLSQDLSITRKEAGEYIEKYFQTYPQVKEFLDRMVSDAKEKGYSETMFGRRRPMPELKSSNFMQRSFGERIAMNSPIQGSAADIIKIAMIRVKERLEVLHLKSRLILQVHDELLIEAKAEEIENVTKILREEMENAARLSVPLEVDIHTGKNWYEAK</sequence>
<dbReference type="SUPFAM" id="SSF47807">
    <property type="entry name" value="5' to 3' exonuclease, C-terminal subdomain"/>
    <property type="match status" value="1"/>
</dbReference>
<evidence type="ECO:0000256" key="1">
    <source>
        <dbReference type="ARBA" id="ARBA00007705"/>
    </source>
</evidence>
<evidence type="ECO:0000313" key="19">
    <source>
        <dbReference type="EMBL" id="MBB5263808.1"/>
    </source>
</evidence>
<reference evidence="19 20" key="1">
    <citation type="submission" date="2020-08" db="EMBL/GenBank/DDBJ databases">
        <title>Genomic Encyclopedia of Type Strains, Phase IV (KMG-IV): sequencing the most valuable type-strain genomes for metagenomic binning, comparative biology and taxonomic classification.</title>
        <authorList>
            <person name="Goeker M."/>
        </authorList>
    </citation>
    <scope>NUCLEOTIDE SEQUENCE [LARGE SCALE GENOMIC DNA]</scope>
    <source>
        <strain evidence="19 20">DSM 106146</strain>
    </source>
</reference>
<evidence type="ECO:0000256" key="7">
    <source>
        <dbReference type="ARBA" id="ARBA00022722"/>
    </source>
</evidence>
<evidence type="ECO:0000256" key="13">
    <source>
        <dbReference type="ARBA" id="ARBA00023204"/>
    </source>
</evidence>
<keyword evidence="12 16" id="KW-0238">DNA-binding</keyword>
<dbReference type="PROSITE" id="PS00447">
    <property type="entry name" value="DNA_POLYMERASE_A"/>
    <property type="match status" value="1"/>
</dbReference>
<evidence type="ECO:0000256" key="11">
    <source>
        <dbReference type="ARBA" id="ARBA00022932"/>
    </source>
</evidence>
<keyword evidence="8 16" id="KW-0227">DNA damage</keyword>
<dbReference type="SMART" id="SM00482">
    <property type="entry name" value="POLAc"/>
    <property type="match status" value="1"/>
</dbReference>
<name>A0A7W8H974_9FIRM</name>
<evidence type="ECO:0000256" key="16">
    <source>
        <dbReference type="RuleBase" id="RU004460"/>
    </source>
</evidence>
<evidence type="ECO:0000256" key="3">
    <source>
        <dbReference type="ARBA" id="ARBA00020311"/>
    </source>
</evidence>
<dbReference type="InterPro" id="IPR036279">
    <property type="entry name" value="5-3_exonuclease_C_sf"/>
</dbReference>
<accession>A0A7W8H974</accession>
<dbReference type="InterPro" id="IPR001098">
    <property type="entry name" value="DNA-dir_DNA_pol_A_palm_dom"/>
</dbReference>
<evidence type="ECO:0000256" key="15">
    <source>
        <dbReference type="NCBIfam" id="TIGR00593"/>
    </source>
</evidence>
<evidence type="ECO:0000313" key="20">
    <source>
        <dbReference type="Proteomes" id="UP000543642"/>
    </source>
</evidence>
<feature type="domain" description="DNA-directed DNA polymerase family A palm" evidence="18">
    <location>
        <begin position="637"/>
        <end position="843"/>
    </location>
</feature>
<dbReference type="SUPFAM" id="SSF53098">
    <property type="entry name" value="Ribonuclease H-like"/>
    <property type="match status" value="1"/>
</dbReference>
<dbReference type="Gene3D" id="1.20.1060.10">
    <property type="entry name" value="Taq DNA Polymerase, Chain T, domain 4"/>
    <property type="match status" value="1"/>
</dbReference>
<dbReference type="FunFam" id="1.10.150.20:FF:000003">
    <property type="entry name" value="DNA polymerase I"/>
    <property type="match status" value="1"/>
</dbReference>
<dbReference type="SMART" id="SM00279">
    <property type="entry name" value="HhH2"/>
    <property type="match status" value="1"/>
</dbReference>
<dbReference type="FunFam" id="3.40.50.1010:FF:000001">
    <property type="entry name" value="DNA polymerase I"/>
    <property type="match status" value="1"/>
</dbReference>
<dbReference type="InterPro" id="IPR036397">
    <property type="entry name" value="RNaseH_sf"/>
</dbReference>
<gene>
    <name evidence="16" type="primary">polA</name>
    <name evidence="19" type="ORF">HNP82_000906</name>
</gene>
<dbReference type="GO" id="GO:0003677">
    <property type="term" value="F:DNA binding"/>
    <property type="evidence" value="ECO:0007669"/>
    <property type="project" value="UniProtKB-UniRule"/>
</dbReference>
<comment type="caution">
    <text evidence="19">The sequence shown here is derived from an EMBL/GenBank/DDBJ whole genome shotgun (WGS) entry which is preliminary data.</text>
</comment>
<keyword evidence="7" id="KW-0540">Nuclease</keyword>
<keyword evidence="13 16" id="KW-0234">DNA repair</keyword>
<dbReference type="InterPro" id="IPR019760">
    <property type="entry name" value="DNA-dir_DNA_pol_A_CS"/>
</dbReference>
<dbReference type="GO" id="GO:0006261">
    <property type="term" value="P:DNA-templated DNA replication"/>
    <property type="evidence" value="ECO:0007669"/>
    <property type="project" value="UniProtKB-UniRule"/>
</dbReference>
<dbReference type="CDD" id="cd09859">
    <property type="entry name" value="PIN_53EXO"/>
    <property type="match status" value="1"/>
</dbReference>
<dbReference type="GO" id="GO:0008409">
    <property type="term" value="F:5'-3' exonuclease activity"/>
    <property type="evidence" value="ECO:0007669"/>
    <property type="project" value="UniProtKB-UniRule"/>
</dbReference>
<keyword evidence="20" id="KW-1185">Reference proteome</keyword>
<keyword evidence="10 16" id="KW-0269">Exonuclease</keyword>
<evidence type="ECO:0000256" key="5">
    <source>
        <dbReference type="ARBA" id="ARBA00022695"/>
    </source>
</evidence>
<dbReference type="InterPro" id="IPR002421">
    <property type="entry name" value="5-3_exonuclease"/>
</dbReference>
<dbReference type="PANTHER" id="PTHR10133:SF27">
    <property type="entry name" value="DNA POLYMERASE NU"/>
    <property type="match status" value="1"/>
</dbReference>
<dbReference type="AlphaFoldDB" id="A0A7W8H974"/>
<comment type="similarity">
    <text evidence="1 16">Belongs to the DNA polymerase type-A family.</text>
</comment>
<keyword evidence="5 16" id="KW-0548">Nucleotidyltransferase</keyword>
<comment type="function">
    <text evidence="16">In addition to polymerase activity, this DNA polymerase exhibits 5'-3' exonuclease activity.</text>
</comment>
<dbReference type="PRINTS" id="PR00868">
    <property type="entry name" value="DNAPOLI"/>
</dbReference>
<dbReference type="PANTHER" id="PTHR10133">
    <property type="entry name" value="DNA POLYMERASE I"/>
    <property type="match status" value="1"/>
</dbReference>
<dbReference type="InterPro" id="IPR043502">
    <property type="entry name" value="DNA/RNA_pol_sf"/>
</dbReference>
<dbReference type="CDD" id="cd06140">
    <property type="entry name" value="DNA_polA_I_Bacillus_like_exo"/>
    <property type="match status" value="1"/>
</dbReference>
<dbReference type="InterPro" id="IPR020046">
    <property type="entry name" value="5-3_exonucl_a-hlix_arch_N"/>
</dbReference>
<dbReference type="GO" id="GO:0006302">
    <property type="term" value="P:double-strand break repair"/>
    <property type="evidence" value="ECO:0007669"/>
    <property type="project" value="TreeGrafter"/>
</dbReference>
<dbReference type="NCBIfam" id="NF004397">
    <property type="entry name" value="PRK05755.1"/>
    <property type="match status" value="1"/>
</dbReference>
<dbReference type="InterPro" id="IPR012337">
    <property type="entry name" value="RNaseH-like_sf"/>
</dbReference>
<keyword evidence="4 16" id="KW-0808">Transferase</keyword>
<evidence type="ECO:0000256" key="8">
    <source>
        <dbReference type="ARBA" id="ARBA00022763"/>
    </source>
</evidence>
<evidence type="ECO:0000256" key="14">
    <source>
        <dbReference type="ARBA" id="ARBA00049244"/>
    </source>
</evidence>
<dbReference type="GO" id="GO:0003887">
    <property type="term" value="F:DNA-directed DNA polymerase activity"/>
    <property type="evidence" value="ECO:0007669"/>
    <property type="project" value="UniProtKB-UniRule"/>
</dbReference>